<protein>
    <recommendedName>
        <fullName evidence="3">histidine kinase</fullName>
        <ecNumber evidence="3">2.7.13.3</ecNumber>
    </recommendedName>
</protein>
<comment type="catalytic activity">
    <reaction evidence="1">
        <text>ATP + protein L-histidine = ADP + protein N-phospho-L-histidine.</text>
        <dbReference type="EC" id="2.7.13.3"/>
    </reaction>
</comment>
<evidence type="ECO:0000256" key="13">
    <source>
        <dbReference type="ARBA" id="ARBA00023136"/>
    </source>
</evidence>
<reference evidence="16 17" key="1">
    <citation type="submission" date="2019-01" db="EMBL/GenBank/DDBJ databases">
        <title>Novel species of Nocardioides.</title>
        <authorList>
            <person name="Liu Q."/>
            <person name="Xin Y.-H."/>
        </authorList>
    </citation>
    <scope>NUCLEOTIDE SEQUENCE [LARGE SCALE GENOMIC DNA]</scope>
    <source>
        <strain evidence="16 17">CGMCC 4.6882</strain>
    </source>
</reference>
<dbReference type="GO" id="GO:0005886">
    <property type="term" value="C:plasma membrane"/>
    <property type="evidence" value="ECO:0007669"/>
    <property type="project" value="UniProtKB-SubCell"/>
</dbReference>
<dbReference type="InterPro" id="IPR004358">
    <property type="entry name" value="Sig_transdc_His_kin-like_C"/>
</dbReference>
<evidence type="ECO:0000256" key="5">
    <source>
        <dbReference type="ARBA" id="ARBA00022553"/>
    </source>
</evidence>
<evidence type="ECO:0000256" key="3">
    <source>
        <dbReference type="ARBA" id="ARBA00012438"/>
    </source>
</evidence>
<dbReference type="InterPro" id="IPR005467">
    <property type="entry name" value="His_kinase_dom"/>
</dbReference>
<dbReference type="AlphaFoldDB" id="A0A4Q2S6F8"/>
<dbReference type="PRINTS" id="PR00344">
    <property type="entry name" value="BCTRLSENSOR"/>
</dbReference>
<dbReference type="PROSITE" id="PS50109">
    <property type="entry name" value="HIS_KIN"/>
    <property type="match status" value="1"/>
</dbReference>
<keyword evidence="10" id="KW-0067">ATP-binding</keyword>
<name>A0A4Q2S6F8_9ACTN</name>
<dbReference type="SMART" id="SM00387">
    <property type="entry name" value="HATPase_c"/>
    <property type="match status" value="1"/>
</dbReference>
<dbReference type="PANTHER" id="PTHR43547">
    <property type="entry name" value="TWO-COMPONENT HISTIDINE KINASE"/>
    <property type="match status" value="1"/>
</dbReference>
<dbReference type="Pfam" id="PF14689">
    <property type="entry name" value="SPOB_a"/>
    <property type="match status" value="1"/>
</dbReference>
<dbReference type="InterPro" id="IPR000014">
    <property type="entry name" value="PAS"/>
</dbReference>
<keyword evidence="4" id="KW-1003">Cell membrane</keyword>
<dbReference type="Pfam" id="PF02518">
    <property type="entry name" value="HATPase_c"/>
    <property type="match status" value="1"/>
</dbReference>
<keyword evidence="17" id="KW-1185">Reference proteome</keyword>
<evidence type="ECO:0000256" key="12">
    <source>
        <dbReference type="ARBA" id="ARBA00023012"/>
    </source>
</evidence>
<evidence type="ECO:0000256" key="6">
    <source>
        <dbReference type="ARBA" id="ARBA00022679"/>
    </source>
</evidence>
<evidence type="ECO:0000259" key="15">
    <source>
        <dbReference type="PROSITE" id="PS50109"/>
    </source>
</evidence>
<dbReference type="SUPFAM" id="SSF55874">
    <property type="entry name" value="ATPase domain of HSP90 chaperone/DNA topoisomerase II/histidine kinase"/>
    <property type="match status" value="1"/>
</dbReference>
<comment type="subcellular location">
    <subcellularLocation>
        <location evidence="2">Cell membrane</location>
        <topology evidence="2">Multi-pass membrane protein</topology>
    </subcellularLocation>
</comment>
<dbReference type="Gene3D" id="3.30.565.10">
    <property type="entry name" value="Histidine kinase-like ATPase, C-terminal domain"/>
    <property type="match status" value="1"/>
</dbReference>
<keyword evidence="9" id="KW-0418">Kinase</keyword>
<dbReference type="InterPro" id="IPR033463">
    <property type="entry name" value="sCache_3"/>
</dbReference>
<evidence type="ECO:0000256" key="7">
    <source>
        <dbReference type="ARBA" id="ARBA00022692"/>
    </source>
</evidence>
<evidence type="ECO:0000256" key="10">
    <source>
        <dbReference type="ARBA" id="ARBA00022840"/>
    </source>
</evidence>
<keyword evidence="8" id="KW-0547">Nucleotide-binding</keyword>
<accession>A0A4Q2S6F8</accession>
<evidence type="ECO:0000313" key="16">
    <source>
        <dbReference type="EMBL" id="RYB95923.1"/>
    </source>
</evidence>
<evidence type="ECO:0000313" key="17">
    <source>
        <dbReference type="Proteomes" id="UP000294071"/>
    </source>
</evidence>
<keyword evidence="7 14" id="KW-0812">Transmembrane</keyword>
<feature type="transmembrane region" description="Helical" evidence="14">
    <location>
        <begin position="44"/>
        <end position="66"/>
    </location>
</feature>
<dbReference type="InterPro" id="IPR003594">
    <property type="entry name" value="HATPase_dom"/>
</dbReference>
<dbReference type="OrthoDB" id="9792686at2"/>
<evidence type="ECO:0000256" key="2">
    <source>
        <dbReference type="ARBA" id="ARBA00004651"/>
    </source>
</evidence>
<dbReference type="InterPro" id="IPR036890">
    <property type="entry name" value="HATPase_C_sf"/>
</dbReference>
<dbReference type="Pfam" id="PF17203">
    <property type="entry name" value="sCache_3_2"/>
    <property type="match status" value="1"/>
</dbReference>
<dbReference type="Gene3D" id="1.10.287.130">
    <property type="match status" value="1"/>
</dbReference>
<dbReference type="PANTHER" id="PTHR43547:SF10">
    <property type="entry name" value="SENSOR HISTIDINE KINASE DCUS"/>
    <property type="match status" value="1"/>
</dbReference>
<dbReference type="SUPFAM" id="SSF55890">
    <property type="entry name" value="Sporulation response regulatory protein Spo0B"/>
    <property type="match status" value="1"/>
</dbReference>
<dbReference type="EMBL" id="SDWT01000001">
    <property type="protein sequence ID" value="RYB95923.1"/>
    <property type="molecule type" value="Genomic_DNA"/>
</dbReference>
<keyword evidence="11 14" id="KW-1133">Transmembrane helix</keyword>
<keyword evidence="5" id="KW-0597">Phosphoprotein</keyword>
<dbReference type="Gene3D" id="3.30.450.20">
    <property type="entry name" value="PAS domain"/>
    <property type="match status" value="2"/>
</dbReference>
<dbReference type="GO" id="GO:0005524">
    <property type="term" value="F:ATP binding"/>
    <property type="evidence" value="ECO:0007669"/>
    <property type="project" value="UniProtKB-KW"/>
</dbReference>
<dbReference type="InterPro" id="IPR039506">
    <property type="entry name" value="SPOB_a"/>
</dbReference>
<evidence type="ECO:0000256" key="11">
    <source>
        <dbReference type="ARBA" id="ARBA00022989"/>
    </source>
</evidence>
<gene>
    <name evidence="16" type="ORF">EUA93_14015</name>
</gene>
<feature type="domain" description="Histidine kinase" evidence="15">
    <location>
        <begin position="371"/>
        <end position="565"/>
    </location>
</feature>
<evidence type="ECO:0000256" key="14">
    <source>
        <dbReference type="SAM" id="Phobius"/>
    </source>
</evidence>
<evidence type="ECO:0000256" key="8">
    <source>
        <dbReference type="ARBA" id="ARBA00022741"/>
    </source>
</evidence>
<dbReference type="InterPro" id="IPR029151">
    <property type="entry name" value="Sensor-like_sf"/>
</dbReference>
<evidence type="ECO:0000256" key="1">
    <source>
        <dbReference type="ARBA" id="ARBA00000085"/>
    </source>
</evidence>
<dbReference type="Proteomes" id="UP000294071">
    <property type="component" value="Unassembled WGS sequence"/>
</dbReference>
<organism evidence="16 17">
    <name type="scientific">Nocardioides oleivorans</name>
    <dbReference type="NCBI Taxonomy" id="273676"/>
    <lineage>
        <taxon>Bacteria</taxon>
        <taxon>Bacillati</taxon>
        <taxon>Actinomycetota</taxon>
        <taxon>Actinomycetes</taxon>
        <taxon>Propionibacteriales</taxon>
        <taxon>Nocardioidaceae</taxon>
        <taxon>Nocardioides</taxon>
    </lineage>
</organism>
<proteinExistence type="predicted"/>
<keyword evidence="6" id="KW-0808">Transferase</keyword>
<evidence type="ECO:0000256" key="4">
    <source>
        <dbReference type="ARBA" id="ARBA00022475"/>
    </source>
</evidence>
<evidence type="ECO:0000256" key="9">
    <source>
        <dbReference type="ARBA" id="ARBA00022777"/>
    </source>
</evidence>
<keyword evidence="12" id="KW-0902">Two-component regulatory system</keyword>
<dbReference type="InterPro" id="IPR016120">
    <property type="entry name" value="Sig_transdc_His_kin_SpoOB"/>
</dbReference>
<dbReference type="EC" id="2.7.13.3" evidence="3"/>
<keyword evidence="13 14" id="KW-0472">Membrane</keyword>
<dbReference type="SMART" id="SM00091">
    <property type="entry name" value="PAS"/>
    <property type="match status" value="1"/>
</dbReference>
<dbReference type="GO" id="GO:0000155">
    <property type="term" value="F:phosphorelay sensor kinase activity"/>
    <property type="evidence" value="ECO:0007669"/>
    <property type="project" value="InterPro"/>
</dbReference>
<dbReference type="SUPFAM" id="SSF103190">
    <property type="entry name" value="Sensory domain-like"/>
    <property type="match status" value="1"/>
</dbReference>
<comment type="caution">
    <text evidence="16">The sequence shown here is derived from an EMBL/GenBank/DDBJ whole genome shotgun (WGS) entry which is preliminary data.</text>
</comment>
<sequence length="573" mass="61374">MCGVGSDRARPDDGGDCVWCSSRLGKQWRLWNLWSRSRWRPATLAGQFLVLQVTVLLLVVAVASVVSVQQSDADFRETRGARLRAAAENLANTASIRFAYTEGSVVRSRTSLTPITQQARNNVQAGGVYLADPDGVVLVSSDFAGREQRIDLSGSDVQDLRTWTGDVDDFGSRSIAAQVPVISEQRTLMGIVMVAEAYPSWGERGRSVLPDLVPVAGLGLGLGVAGSLLLSRLIRRRTRGLEPAAIAALADQREALLHSLREGVLSVSVDGTVTMLSDSARELIGIEGDVEGRRVDDLELDPAVHGLLADEAEIRDHVVVVGERLLVVNRTPVVQGGRRVASVTTLRDRTELLALQSELDARESITNTLRAQTHEFHNQLHTISGLVQLGEYDEVARLVGTIRRRREEITDAVLEHVEDPAVAALLIAKTSLAAERGVDLRVSASSDLPRLDHESSTDLGTVLGNLVDNAVDASVSVGGTVVEVDLRLADGTVQLSVSDTGPGVPAEMVGEIFRRGWSSKASTVGGRGVGLAIVQVVCERRGGNVEVRSGADGGAVFDVRLQGAWEDVEVDAR</sequence>